<dbReference type="PROSITE" id="PS00134">
    <property type="entry name" value="TRYPSIN_HIS"/>
    <property type="match status" value="1"/>
</dbReference>
<dbReference type="FunFam" id="2.40.10.10:FF:000077">
    <property type="entry name" value="Predicted protein"/>
    <property type="match status" value="1"/>
</dbReference>
<dbReference type="InterPro" id="IPR033116">
    <property type="entry name" value="TRYPSIN_SER"/>
</dbReference>
<keyword evidence="3 6" id="KW-0378">Hydrolase</keyword>
<dbReference type="InterPro" id="IPR009003">
    <property type="entry name" value="Peptidase_S1_PA"/>
</dbReference>
<comment type="caution">
    <text evidence="9">The sequence shown here is derived from an EMBL/GenBank/DDBJ whole genome shotgun (WGS) entry which is preliminary data.</text>
</comment>
<feature type="domain" description="Peptidase S1" evidence="8">
    <location>
        <begin position="24"/>
        <end position="246"/>
    </location>
</feature>
<dbReference type="PANTHER" id="PTHR24276">
    <property type="entry name" value="POLYSERASE-RELATED"/>
    <property type="match status" value="1"/>
</dbReference>
<evidence type="ECO:0000313" key="10">
    <source>
        <dbReference type="Proteomes" id="UP000547510"/>
    </source>
</evidence>
<dbReference type="InterPro" id="IPR043504">
    <property type="entry name" value="Peptidase_S1_PA_chymotrypsin"/>
</dbReference>
<feature type="signal peptide" evidence="7">
    <location>
        <begin position="1"/>
        <end position="19"/>
    </location>
</feature>
<dbReference type="InterPro" id="IPR018114">
    <property type="entry name" value="TRYPSIN_HIS"/>
</dbReference>
<feature type="chain" id="PRO_5032271488" evidence="7">
    <location>
        <begin position="20"/>
        <end position="249"/>
    </location>
</feature>
<gene>
    <name evidence="9" type="ORF">FHS29_002186</name>
</gene>
<protein>
    <submittedName>
        <fullName evidence="9">Secreted trypsin-like serine protease</fullName>
    </submittedName>
</protein>
<dbReference type="Proteomes" id="UP000547510">
    <property type="component" value="Unassembled WGS sequence"/>
</dbReference>
<evidence type="ECO:0000256" key="3">
    <source>
        <dbReference type="ARBA" id="ARBA00022801"/>
    </source>
</evidence>
<sequence length="249" mass="25901">MRLGVLVLVLMVLGGGAAAADPRVVGGSRVSITDYPWVVYLADSNGNQFCGGTLVAPTKVLTAAHCTTGLAPRISRVVVGREDKRNGKQGTAVPVAEVWTHPDFVSADRGSDVAVVTLKREAGATPLALADDEKLYEEGTKAFALGWGRTSEQAAASQYLMGVEVPVVSDESCAESYPSYKAEAMVCAGLPEGGRDTCQGDSGGPLVADGKLIGVTSWGEGCARKNKPGVYARVLAYREVIDAQLQATG</sequence>
<dbReference type="CDD" id="cd00190">
    <property type="entry name" value="Tryp_SPc"/>
    <property type="match status" value="1"/>
</dbReference>
<dbReference type="InterPro" id="IPR050430">
    <property type="entry name" value="Peptidase_S1"/>
</dbReference>
<dbReference type="PROSITE" id="PS00135">
    <property type="entry name" value="TRYPSIN_SER"/>
    <property type="match status" value="1"/>
</dbReference>
<evidence type="ECO:0000256" key="4">
    <source>
        <dbReference type="ARBA" id="ARBA00022825"/>
    </source>
</evidence>
<dbReference type="InterPro" id="IPR001254">
    <property type="entry name" value="Trypsin_dom"/>
</dbReference>
<keyword evidence="4 6" id="KW-0720">Serine protease</keyword>
<dbReference type="PRINTS" id="PR00722">
    <property type="entry name" value="CHYMOTRYPSIN"/>
</dbReference>
<proteinExistence type="inferred from homology"/>
<dbReference type="Gene3D" id="2.40.10.10">
    <property type="entry name" value="Trypsin-like serine proteases"/>
    <property type="match status" value="1"/>
</dbReference>
<dbReference type="RefSeq" id="WP_184690433.1">
    <property type="nucleotide sequence ID" value="NZ_JACHJN010000003.1"/>
</dbReference>
<dbReference type="PROSITE" id="PS50240">
    <property type="entry name" value="TRYPSIN_DOM"/>
    <property type="match status" value="1"/>
</dbReference>
<comment type="similarity">
    <text evidence="1">Belongs to the peptidase S1 family.</text>
</comment>
<evidence type="ECO:0000313" key="9">
    <source>
        <dbReference type="EMBL" id="MBB5955605.1"/>
    </source>
</evidence>
<keyword evidence="5" id="KW-1015">Disulfide bond</keyword>
<keyword evidence="10" id="KW-1185">Reference proteome</keyword>
<dbReference type="SUPFAM" id="SSF50494">
    <property type="entry name" value="Trypsin-like serine proteases"/>
    <property type="match status" value="1"/>
</dbReference>
<dbReference type="SMART" id="SM00020">
    <property type="entry name" value="Tryp_SPc"/>
    <property type="match status" value="1"/>
</dbReference>
<organism evidence="9 10">
    <name type="scientific">Saccharothrix tamanrassetensis</name>
    <dbReference type="NCBI Taxonomy" id="1051531"/>
    <lineage>
        <taxon>Bacteria</taxon>
        <taxon>Bacillati</taxon>
        <taxon>Actinomycetota</taxon>
        <taxon>Actinomycetes</taxon>
        <taxon>Pseudonocardiales</taxon>
        <taxon>Pseudonocardiaceae</taxon>
        <taxon>Saccharothrix</taxon>
    </lineage>
</organism>
<keyword evidence="2 6" id="KW-0645">Protease</keyword>
<dbReference type="GO" id="GO:0006508">
    <property type="term" value="P:proteolysis"/>
    <property type="evidence" value="ECO:0007669"/>
    <property type="project" value="UniProtKB-KW"/>
</dbReference>
<name>A0A841CHW8_9PSEU</name>
<dbReference type="EMBL" id="JACHJN010000003">
    <property type="protein sequence ID" value="MBB5955605.1"/>
    <property type="molecule type" value="Genomic_DNA"/>
</dbReference>
<dbReference type="PANTHER" id="PTHR24276:SF98">
    <property type="entry name" value="FI18310P1-RELATED"/>
    <property type="match status" value="1"/>
</dbReference>
<evidence type="ECO:0000256" key="2">
    <source>
        <dbReference type="ARBA" id="ARBA00022670"/>
    </source>
</evidence>
<evidence type="ECO:0000259" key="8">
    <source>
        <dbReference type="PROSITE" id="PS50240"/>
    </source>
</evidence>
<evidence type="ECO:0000256" key="1">
    <source>
        <dbReference type="ARBA" id="ARBA00007664"/>
    </source>
</evidence>
<dbReference type="AlphaFoldDB" id="A0A841CHW8"/>
<evidence type="ECO:0000256" key="5">
    <source>
        <dbReference type="ARBA" id="ARBA00023157"/>
    </source>
</evidence>
<dbReference type="InterPro" id="IPR001314">
    <property type="entry name" value="Peptidase_S1A"/>
</dbReference>
<evidence type="ECO:0000256" key="7">
    <source>
        <dbReference type="SAM" id="SignalP"/>
    </source>
</evidence>
<dbReference type="GO" id="GO:0004252">
    <property type="term" value="F:serine-type endopeptidase activity"/>
    <property type="evidence" value="ECO:0007669"/>
    <property type="project" value="InterPro"/>
</dbReference>
<keyword evidence="7" id="KW-0732">Signal</keyword>
<accession>A0A841CHW8</accession>
<evidence type="ECO:0000256" key="6">
    <source>
        <dbReference type="RuleBase" id="RU363034"/>
    </source>
</evidence>
<dbReference type="Pfam" id="PF00089">
    <property type="entry name" value="Trypsin"/>
    <property type="match status" value="1"/>
</dbReference>
<reference evidence="9 10" key="1">
    <citation type="submission" date="2020-08" db="EMBL/GenBank/DDBJ databases">
        <title>Genomic Encyclopedia of Type Strains, Phase III (KMG-III): the genomes of soil and plant-associated and newly described type strains.</title>
        <authorList>
            <person name="Whitman W."/>
        </authorList>
    </citation>
    <scope>NUCLEOTIDE SEQUENCE [LARGE SCALE GENOMIC DNA]</scope>
    <source>
        <strain evidence="9 10">CECT 8640</strain>
    </source>
</reference>